<evidence type="ECO:0000256" key="3">
    <source>
        <dbReference type="ARBA" id="ARBA00022679"/>
    </source>
</evidence>
<feature type="binding site" evidence="9">
    <location>
        <begin position="514"/>
        <end position="515"/>
    </location>
    <ligand>
        <name>L-glutamate</name>
        <dbReference type="ChEBI" id="CHEBI:29985"/>
    </ligand>
</feature>
<evidence type="ECO:0000256" key="2">
    <source>
        <dbReference type="ARBA" id="ARBA00022670"/>
    </source>
</evidence>
<protein>
    <recommendedName>
        <fullName evidence="10">Glutathione hydrolase</fullName>
        <ecNumber evidence="10">2.3.2.2</ecNumber>
        <ecNumber evidence="10">3.4.19.13</ecNumber>
    </recommendedName>
    <alternativeName>
        <fullName evidence="10">Gamma-glutamyltransferase</fullName>
    </alternativeName>
    <alternativeName>
        <fullName evidence="10">Gamma-glutamyltranspeptidase</fullName>
    </alternativeName>
</protein>
<dbReference type="GO" id="GO:0103068">
    <property type="term" value="F:leukotriene C4 gamma-glutamyl transferase activity"/>
    <property type="evidence" value="ECO:0007669"/>
    <property type="project" value="UniProtKB-EC"/>
</dbReference>
<keyword evidence="7" id="KW-0800">Toxin</keyword>
<dbReference type="SUPFAM" id="SSF56235">
    <property type="entry name" value="N-terminal nucleophile aminohydrolases (Ntn hydrolases)"/>
    <property type="match status" value="1"/>
</dbReference>
<dbReference type="EC" id="2.3.2.2" evidence="10"/>
<dbReference type="InterPro" id="IPR043137">
    <property type="entry name" value="GGT_ssub_C"/>
</dbReference>
<dbReference type="Pfam" id="PF01019">
    <property type="entry name" value="G_glu_transpept"/>
    <property type="match status" value="1"/>
</dbReference>
<feature type="binding site" evidence="9">
    <location>
        <position position="485"/>
    </location>
    <ligand>
        <name>L-glutamate</name>
        <dbReference type="ChEBI" id="CHEBI:29985"/>
    </ligand>
</feature>
<comment type="subcellular location">
    <subcellularLocation>
        <location evidence="10">Membrane</location>
        <topology evidence="10">Single-pass type II membrane protein</topology>
    </subcellularLocation>
</comment>
<evidence type="ECO:0000256" key="11">
    <source>
        <dbReference type="SAM" id="MobiDB-lite"/>
    </source>
</evidence>
<dbReference type="Gene3D" id="3.60.20.40">
    <property type="match status" value="1"/>
</dbReference>
<keyword evidence="7" id="KW-1202">Platelet aggregation activating toxin</keyword>
<dbReference type="EC" id="3.4.19.13" evidence="10"/>
<dbReference type="GO" id="GO:0006751">
    <property type="term" value="P:glutathione catabolic process"/>
    <property type="evidence" value="ECO:0007669"/>
    <property type="project" value="UniProtKB-UniRule"/>
</dbReference>
<keyword evidence="4 10" id="KW-0378">Hydrolase</keyword>
<dbReference type="GO" id="GO:0036374">
    <property type="term" value="F:glutathione hydrolase activity"/>
    <property type="evidence" value="ECO:0007669"/>
    <property type="project" value="UniProtKB-UniRule"/>
</dbReference>
<evidence type="ECO:0000256" key="8">
    <source>
        <dbReference type="PIRSR" id="PIRSR600101-1"/>
    </source>
</evidence>
<dbReference type="UniPathway" id="UPA00204"/>
<keyword evidence="10" id="KW-0472">Membrane</keyword>
<evidence type="ECO:0000256" key="7">
    <source>
        <dbReference type="ARBA" id="ARBA00084097"/>
    </source>
</evidence>
<dbReference type="EMBL" id="OV696701">
    <property type="protein sequence ID" value="CAH1247803.1"/>
    <property type="molecule type" value="Genomic_DNA"/>
</dbReference>
<keyword evidence="2" id="KW-0645">Protease</keyword>
<evidence type="ECO:0000256" key="5">
    <source>
        <dbReference type="ARBA" id="ARBA00023180"/>
    </source>
</evidence>
<comment type="function">
    <text evidence="10">Cleaves the gamma-glutamyl peptide bond of glutathione and glutathione conjugates.</text>
</comment>
<dbReference type="InterPro" id="IPR000101">
    <property type="entry name" value="GGT_peptidase"/>
</dbReference>
<keyword evidence="3 10" id="KW-0808">Transferase</keyword>
<proteinExistence type="inferred from homology"/>
<keyword evidence="7" id="KW-1199">Hemostasis impairing toxin</keyword>
<dbReference type="FunFam" id="1.10.246.130:FF:000005">
    <property type="entry name" value="Gamma-glutamyltranspeptidase 1, putative"/>
    <property type="match status" value="1"/>
</dbReference>
<dbReference type="FunFam" id="3.60.20.40:FF:000001">
    <property type="entry name" value="Gamma-glutamyltranspeptidase 1"/>
    <property type="match status" value="1"/>
</dbReference>
<comment type="catalytic activity">
    <reaction evidence="10">
        <text>an N-terminal (5-L-glutamyl)-[peptide] + an alpha-amino acid = 5-L-glutamyl amino acid + an N-terminal L-alpha-aminoacyl-[peptide]</text>
        <dbReference type="Rhea" id="RHEA:23904"/>
        <dbReference type="Rhea" id="RHEA-COMP:9780"/>
        <dbReference type="Rhea" id="RHEA-COMP:9795"/>
        <dbReference type="ChEBI" id="CHEBI:77644"/>
        <dbReference type="ChEBI" id="CHEBI:78597"/>
        <dbReference type="ChEBI" id="CHEBI:78599"/>
        <dbReference type="ChEBI" id="CHEBI:78608"/>
        <dbReference type="EC" id="2.3.2.2"/>
    </reaction>
</comment>
<name>A0A8J9Z5Y9_BRALA</name>
<feature type="binding site" evidence="9">
    <location>
        <position position="537"/>
    </location>
    <ligand>
        <name>L-glutamate</name>
        <dbReference type="ChEBI" id="CHEBI:29985"/>
    </ligand>
</feature>
<evidence type="ECO:0000313" key="12">
    <source>
        <dbReference type="EMBL" id="CAH1247803.1"/>
    </source>
</evidence>
<dbReference type="PANTHER" id="PTHR11686">
    <property type="entry name" value="GAMMA GLUTAMYL TRANSPEPTIDASE"/>
    <property type="match status" value="1"/>
</dbReference>
<keyword evidence="6 10" id="KW-0012">Acyltransferase</keyword>
<accession>A0A8J9Z5Y9</accession>
<dbReference type="OrthoDB" id="1081007at2759"/>
<gene>
    <name evidence="12" type="primary">GGT1</name>
    <name evidence="12" type="ORF">BLAG_LOCUS9361</name>
</gene>
<reference evidence="12" key="1">
    <citation type="submission" date="2022-01" db="EMBL/GenBank/DDBJ databases">
        <authorList>
            <person name="Braso-Vives M."/>
        </authorList>
    </citation>
    <scope>NUCLEOTIDE SEQUENCE</scope>
</reference>
<comment type="similarity">
    <text evidence="1">Belongs to the gamma-glutamyltransferase family.</text>
</comment>
<dbReference type="Gene3D" id="1.10.246.130">
    <property type="match status" value="1"/>
</dbReference>
<dbReference type="GO" id="GO:0006508">
    <property type="term" value="P:proteolysis"/>
    <property type="evidence" value="ECO:0007669"/>
    <property type="project" value="UniProtKB-KW"/>
</dbReference>
<evidence type="ECO:0000313" key="13">
    <source>
        <dbReference type="Proteomes" id="UP000838412"/>
    </source>
</evidence>
<feature type="binding site" evidence="9">
    <location>
        <begin position="461"/>
        <end position="463"/>
    </location>
    <ligand>
        <name>L-glutamate</name>
        <dbReference type="ChEBI" id="CHEBI:29985"/>
    </ligand>
</feature>
<dbReference type="PRINTS" id="PR01210">
    <property type="entry name" value="GGTRANSPTASE"/>
</dbReference>
<dbReference type="AlphaFoldDB" id="A0A8J9Z5Y9"/>
<keyword evidence="10" id="KW-0812">Transmembrane</keyword>
<comment type="pathway">
    <text evidence="10">Sulfur metabolism; glutathione metabolism.</text>
</comment>
<evidence type="ECO:0000256" key="6">
    <source>
        <dbReference type="ARBA" id="ARBA00023315"/>
    </source>
</evidence>
<evidence type="ECO:0000256" key="1">
    <source>
        <dbReference type="ARBA" id="ARBA00009381"/>
    </source>
</evidence>
<keyword evidence="10" id="KW-1133">Transmembrane helix</keyword>
<feature type="binding site" evidence="9">
    <location>
        <position position="164"/>
    </location>
    <ligand>
        <name>L-glutamate</name>
        <dbReference type="ChEBI" id="CHEBI:29985"/>
    </ligand>
</feature>
<keyword evidence="5" id="KW-0325">Glycoprotein</keyword>
<dbReference type="Proteomes" id="UP000838412">
    <property type="component" value="Chromosome 16"/>
</dbReference>
<organism evidence="12 13">
    <name type="scientific">Branchiostoma lanceolatum</name>
    <name type="common">Common lancelet</name>
    <name type="synonym">Amphioxus lanceolatum</name>
    <dbReference type="NCBI Taxonomy" id="7740"/>
    <lineage>
        <taxon>Eukaryota</taxon>
        <taxon>Metazoa</taxon>
        <taxon>Chordata</taxon>
        <taxon>Cephalochordata</taxon>
        <taxon>Leptocardii</taxon>
        <taxon>Amphioxiformes</taxon>
        <taxon>Branchiostomatidae</taxon>
        <taxon>Branchiostoma</taxon>
    </lineage>
</organism>
<evidence type="ECO:0000256" key="10">
    <source>
        <dbReference type="RuleBase" id="RU368068"/>
    </source>
</evidence>
<comment type="catalytic activity">
    <reaction evidence="10">
        <text>an S-substituted glutathione + H2O = an S-substituted L-cysteinylglycine + L-glutamate</text>
        <dbReference type="Rhea" id="RHEA:59468"/>
        <dbReference type="ChEBI" id="CHEBI:15377"/>
        <dbReference type="ChEBI" id="CHEBI:29985"/>
        <dbReference type="ChEBI" id="CHEBI:90779"/>
        <dbReference type="ChEBI" id="CHEBI:143103"/>
        <dbReference type="EC" id="3.4.19.13"/>
    </reaction>
</comment>
<comment type="catalytic activity">
    <reaction evidence="10">
        <text>glutathione + H2O = L-cysteinylglycine + L-glutamate</text>
        <dbReference type="Rhea" id="RHEA:28807"/>
        <dbReference type="ChEBI" id="CHEBI:15377"/>
        <dbReference type="ChEBI" id="CHEBI:29985"/>
        <dbReference type="ChEBI" id="CHEBI:57925"/>
        <dbReference type="ChEBI" id="CHEBI:61694"/>
        <dbReference type="EC" id="3.4.19.13"/>
    </reaction>
</comment>
<feature type="active site" description="Nucleophile" evidence="8">
    <location>
        <position position="443"/>
    </location>
</feature>
<dbReference type="NCBIfam" id="TIGR00066">
    <property type="entry name" value="g_glut_trans"/>
    <property type="match status" value="1"/>
</dbReference>
<dbReference type="InterPro" id="IPR043138">
    <property type="entry name" value="GGT_lsub"/>
</dbReference>
<dbReference type="InterPro" id="IPR029055">
    <property type="entry name" value="Ntn_hydrolases_N"/>
</dbReference>
<dbReference type="GO" id="GO:0005886">
    <property type="term" value="C:plasma membrane"/>
    <property type="evidence" value="ECO:0007669"/>
    <property type="project" value="TreeGrafter"/>
</dbReference>
<sequence>MREITGRAAARYSRLNQESESSEGEEEEVVLYIDNDYKGERRKAPGRPSRCSVCSRLCASVILFLIAAAFGLPAWKTYQSQFQDGHEPYTGYSVYQHAAVATDSEECSQIGADMLKKGGSAVDAAITALYCLGVKHPHSAGIGGGAFFVIYNRSRGTAEVIDAREVAPAAATRDMFGANRTLTEVGGLAVAVPGAVKGHMEAHQRYGTLKWGDLLKPAIDLARSGTTVDKALAHAIKSAEHKIKSSLLKNVFCDSDGNVLTEGKEYKMLDLSRTLDSIARHGGDVFYSGNIATNLVASIQSRGGIITKDDLANYKVNLTRPKFAELKSAGLRMISTGPPGGGAVFEFILKTLEEFELNPKSIEEKDLPYTFHKMAEVFKFAAAERTHLGDARFENVADEVEKLTSDTFAERIMEKIKDHGHHTSNDSEGYYGARFSNAEEAGTTHVSVLAANGDAVAVTSTINYYFGSGVYSPSTGVVLNNEMADFSSPGFARDDKHFPPFSKNFISPGKRPLSSTCPTIMIDRDQNVQVVMGASGGMMIPTAAAQVFANMEWFGLDLSAAVDSARIHHQLEPNVLYMERRLWDNHELVHKLSHWDYEPSPTIFDEGSYAAVQVIRREGKDIQACSDPRKGGKPAGY</sequence>
<keyword evidence="13" id="KW-1185">Reference proteome</keyword>
<feature type="transmembrane region" description="Helical" evidence="10">
    <location>
        <begin position="57"/>
        <end position="75"/>
    </location>
</feature>
<dbReference type="PANTHER" id="PTHR11686:SF9">
    <property type="entry name" value="RE13973P"/>
    <property type="match status" value="1"/>
</dbReference>
<evidence type="ECO:0000256" key="9">
    <source>
        <dbReference type="PIRSR" id="PIRSR600101-2"/>
    </source>
</evidence>
<feature type="region of interest" description="Disordered" evidence="11">
    <location>
        <begin position="1"/>
        <end position="27"/>
    </location>
</feature>
<evidence type="ECO:0000256" key="4">
    <source>
        <dbReference type="ARBA" id="ARBA00022801"/>
    </source>
</evidence>